<protein>
    <recommendedName>
        <fullName evidence="5 6">Flagellar basal-body rod protein FlgF</fullName>
    </recommendedName>
</protein>
<keyword evidence="3 6" id="KW-0975">Bacterial flagellum</keyword>
<evidence type="ECO:0000256" key="4">
    <source>
        <dbReference type="ARBA" id="ARBA00038560"/>
    </source>
</evidence>
<dbReference type="GO" id="GO:0071978">
    <property type="term" value="P:bacterial-type flagellum-dependent swarming motility"/>
    <property type="evidence" value="ECO:0007669"/>
    <property type="project" value="TreeGrafter"/>
</dbReference>
<evidence type="ECO:0000256" key="6">
    <source>
        <dbReference type="RuleBase" id="RU362116"/>
    </source>
</evidence>
<dbReference type="AlphaFoldDB" id="A0A4D6Y0M9"/>
<feature type="domain" description="Flagellar hook protein FlgE/F/G-like D1" evidence="9">
    <location>
        <begin position="81"/>
        <end position="142"/>
    </location>
</feature>
<dbReference type="EMBL" id="CP034870">
    <property type="protein sequence ID" value="QCI22203.1"/>
    <property type="molecule type" value="Genomic_DNA"/>
</dbReference>
<comment type="subcellular location">
    <subcellularLocation>
        <location evidence="1 6">Bacterial flagellum basal body</location>
    </subcellularLocation>
</comment>
<evidence type="ECO:0000256" key="3">
    <source>
        <dbReference type="ARBA" id="ARBA00023143"/>
    </source>
</evidence>
<comment type="similarity">
    <text evidence="2 6">Belongs to the flagella basal body rod proteins family.</text>
</comment>
<feature type="domain" description="Flagellar basal body rod protein N-terminal" evidence="7">
    <location>
        <begin position="5"/>
        <end position="35"/>
    </location>
</feature>
<dbReference type="NCBIfam" id="NF009281">
    <property type="entry name" value="PRK12641.1"/>
    <property type="match status" value="1"/>
</dbReference>
<name>A0A4D6Y0M9_9GAMM</name>
<dbReference type="InterPro" id="IPR001444">
    <property type="entry name" value="Flag_bb_rod_N"/>
</dbReference>
<dbReference type="InterPro" id="IPR019776">
    <property type="entry name" value="Flagellar_basal_body_rod_CS"/>
</dbReference>
<dbReference type="GO" id="GO:0030694">
    <property type="term" value="C:bacterial-type flagellum basal body, rod"/>
    <property type="evidence" value="ECO:0007669"/>
    <property type="project" value="UniProtKB-UniRule"/>
</dbReference>
<dbReference type="InterPro" id="IPR010930">
    <property type="entry name" value="Flg_bb/hook_C_dom"/>
</dbReference>
<feature type="domain" description="Flagellar basal-body/hook protein C-terminal" evidence="8">
    <location>
        <begin position="202"/>
        <end position="247"/>
    </location>
</feature>
<dbReference type="PANTHER" id="PTHR30435">
    <property type="entry name" value="FLAGELLAR PROTEIN"/>
    <property type="match status" value="1"/>
</dbReference>
<gene>
    <name evidence="10" type="primary">flgF</name>
    <name evidence="10" type="ORF">D9V70_01750</name>
</gene>
<keyword evidence="10" id="KW-0966">Cell projection</keyword>
<evidence type="ECO:0000256" key="2">
    <source>
        <dbReference type="ARBA" id="ARBA00009677"/>
    </source>
</evidence>
<dbReference type="Pfam" id="PF22692">
    <property type="entry name" value="LlgE_F_G_D1"/>
    <property type="match status" value="1"/>
</dbReference>
<dbReference type="NCBIfam" id="TIGR03506">
    <property type="entry name" value="FlgEFG_subfam"/>
    <property type="match status" value="1"/>
</dbReference>
<dbReference type="InterPro" id="IPR037925">
    <property type="entry name" value="FlgE/F/G-like"/>
</dbReference>
<reference evidence="10 11" key="1">
    <citation type="submission" date="2018-12" db="EMBL/GenBank/DDBJ databases">
        <authorList>
            <person name="Chong R.A."/>
        </authorList>
    </citation>
    <scope>NUCLEOTIDE SEQUENCE [LARGE SCALE GENOMIC DNA]</scope>
    <source>
        <strain evidence="10 11">Lps</strain>
    </source>
</reference>
<keyword evidence="10" id="KW-0969">Cilium</keyword>
<evidence type="ECO:0000259" key="9">
    <source>
        <dbReference type="Pfam" id="PF22692"/>
    </source>
</evidence>
<comment type="subunit">
    <text evidence="4 6">The basal body constitutes a major portion of the flagellar organelle and consists of five rings (E,L,P,S, and M) mounted on a central rod. The rod consists of about 26 subunits of FlgG in the distal portion, and FlgB, FlgC and FlgF are thought to build up the proximal portion of the rod with about 6 subunits each.</text>
</comment>
<evidence type="ECO:0000313" key="11">
    <source>
        <dbReference type="Proteomes" id="UP000298564"/>
    </source>
</evidence>
<dbReference type="InterPro" id="IPR020013">
    <property type="entry name" value="Flagellar_FlgE/F/G"/>
</dbReference>
<keyword evidence="10" id="KW-0282">Flagellum</keyword>
<evidence type="ECO:0000259" key="7">
    <source>
        <dbReference type="Pfam" id="PF00460"/>
    </source>
</evidence>
<sequence length="252" mass="28952">MENSIYNSMIAANQLLNKQNIIANNLANISTTGFKETFNYILQNNSVNNWYNTYNKIEKEYYNLSPGSLNYTARNLDLFVKNDGWLVVKDPNGQEAYTKNGHIKINSKRKLTIQENEVIGNNCNITIPDNMNLKILSNGVIAAIEKKNNEVFEKEIGQLKLVHLSMQNLIQKQNGLFYLNKYHKLFNQYNNIIAHNHNVRIQSGALENSNVNAAKNMIEMISNARQFEAQMRMISTCDKSYEHANQLININN</sequence>
<dbReference type="OrthoDB" id="9804559at2"/>
<dbReference type="Pfam" id="PF06429">
    <property type="entry name" value="Flg_bbr_C"/>
    <property type="match status" value="1"/>
</dbReference>
<proteinExistence type="inferred from homology"/>
<dbReference type="PROSITE" id="PS00588">
    <property type="entry name" value="FLAGELLA_BB_ROD"/>
    <property type="match status" value="1"/>
</dbReference>
<accession>A0A4D6Y0M9</accession>
<evidence type="ECO:0000256" key="1">
    <source>
        <dbReference type="ARBA" id="ARBA00004117"/>
    </source>
</evidence>
<reference evidence="10 11" key="2">
    <citation type="submission" date="2019-05" db="EMBL/GenBank/DDBJ databases">
        <title>Genome evolution of the obligate endosymbiont Buchnera aphidicola.</title>
        <authorList>
            <person name="Moran N.A."/>
        </authorList>
    </citation>
    <scope>NUCLEOTIDE SEQUENCE [LARGE SCALE GENOMIC DNA]</scope>
    <source>
        <strain evidence="10 11">Lps</strain>
    </source>
</reference>
<dbReference type="Proteomes" id="UP000298564">
    <property type="component" value="Chromosome"/>
</dbReference>
<evidence type="ECO:0000256" key="5">
    <source>
        <dbReference type="ARBA" id="ARBA00040228"/>
    </source>
</evidence>
<dbReference type="Pfam" id="PF00460">
    <property type="entry name" value="Flg_bb_rod"/>
    <property type="match status" value="1"/>
</dbReference>
<dbReference type="RefSeq" id="WP_158356043.1">
    <property type="nucleotide sequence ID" value="NZ_CP034870.1"/>
</dbReference>
<evidence type="ECO:0000313" key="10">
    <source>
        <dbReference type="EMBL" id="QCI22203.1"/>
    </source>
</evidence>
<dbReference type="PANTHER" id="PTHR30435:SF18">
    <property type="entry name" value="FLAGELLAR BASAL-BODY ROD PROTEIN FLGF"/>
    <property type="match status" value="1"/>
</dbReference>
<evidence type="ECO:0000259" key="8">
    <source>
        <dbReference type="Pfam" id="PF06429"/>
    </source>
</evidence>
<dbReference type="InterPro" id="IPR053967">
    <property type="entry name" value="LlgE_F_G-like_D1"/>
</dbReference>
<organism evidence="10 11">
    <name type="scientific">Buchnera aphidicola</name>
    <name type="common">Lipaphis pseudobrassicae</name>
    <dbReference type="NCBI Taxonomy" id="1258543"/>
    <lineage>
        <taxon>Bacteria</taxon>
        <taxon>Pseudomonadati</taxon>
        <taxon>Pseudomonadota</taxon>
        <taxon>Gammaproteobacteria</taxon>
        <taxon>Enterobacterales</taxon>
        <taxon>Erwiniaceae</taxon>
        <taxon>Buchnera</taxon>
    </lineage>
</organism>
<dbReference type="SUPFAM" id="SSF117143">
    <property type="entry name" value="Flagellar hook protein flgE"/>
    <property type="match status" value="1"/>
</dbReference>